<dbReference type="Proteomes" id="UP000192713">
    <property type="component" value="Unassembled WGS sequence"/>
</dbReference>
<dbReference type="RefSeq" id="WP_083082144.1">
    <property type="nucleotide sequence ID" value="NZ_MVHU01000030.1"/>
</dbReference>
<evidence type="ECO:0000313" key="1">
    <source>
        <dbReference type="EMBL" id="ORA77611.1"/>
    </source>
</evidence>
<sequence>MNNEIFNTDLTALLRYAAAGTEDALREYLTAATDDNAALPDADNTDWMAVVPGFDGRDALRLDLAYFDAEELRVTPTLLGIAAAWLVGAQMLHTPEYRAEYREQYLKALGELWCPADGVDNSAWAA</sequence>
<organism evidence="1 2">
    <name type="scientific">Mycolicibacter kumamotonensis</name>
    <dbReference type="NCBI Taxonomy" id="354243"/>
    <lineage>
        <taxon>Bacteria</taxon>
        <taxon>Bacillati</taxon>
        <taxon>Actinomycetota</taxon>
        <taxon>Actinomycetes</taxon>
        <taxon>Mycobacteriales</taxon>
        <taxon>Mycobacteriaceae</taxon>
        <taxon>Mycolicibacter</taxon>
    </lineage>
</organism>
<protein>
    <submittedName>
        <fullName evidence="1">Uncharacterized protein</fullName>
    </submittedName>
</protein>
<accession>A0A1X0DZA2</accession>
<name>A0A1X0DZA2_9MYCO</name>
<gene>
    <name evidence="1" type="ORF">BST28_17565</name>
</gene>
<dbReference type="EMBL" id="MVHU01000030">
    <property type="protein sequence ID" value="ORA77611.1"/>
    <property type="molecule type" value="Genomic_DNA"/>
</dbReference>
<reference evidence="1 2" key="1">
    <citation type="submission" date="2017-02" db="EMBL/GenBank/DDBJ databases">
        <title>The new phylogeny of genus Mycobacterium.</title>
        <authorList>
            <person name="Tortoli E."/>
            <person name="Trovato A."/>
            <person name="Cirillo D.M."/>
        </authorList>
    </citation>
    <scope>NUCLEOTIDE SEQUENCE [LARGE SCALE GENOMIC DNA]</scope>
    <source>
        <strain evidence="1 2">DSM 45093</strain>
    </source>
</reference>
<evidence type="ECO:0000313" key="2">
    <source>
        <dbReference type="Proteomes" id="UP000192713"/>
    </source>
</evidence>
<dbReference type="AlphaFoldDB" id="A0A1X0DZA2"/>
<proteinExistence type="predicted"/>
<comment type="caution">
    <text evidence="1">The sequence shown here is derived from an EMBL/GenBank/DDBJ whole genome shotgun (WGS) entry which is preliminary data.</text>
</comment>